<dbReference type="Pfam" id="PF13556">
    <property type="entry name" value="HTH_30"/>
    <property type="match status" value="1"/>
</dbReference>
<reference evidence="5 6" key="1">
    <citation type="submission" date="2014-04" db="EMBL/GenBank/DDBJ databases">
        <title>Draft Genome Sequence of Synergistes jonesii.</title>
        <authorList>
            <person name="Coil D.A."/>
            <person name="Eisen J.A."/>
            <person name="Holland-Moritz H.E."/>
        </authorList>
    </citation>
    <scope>NUCLEOTIDE SEQUENCE [LARGE SCALE GENOMIC DNA]</scope>
    <source>
        <strain evidence="5 6">78-1</strain>
    </source>
</reference>
<feature type="domain" description="PucR C-terminal helix-turn-helix" evidence="3">
    <location>
        <begin position="453"/>
        <end position="510"/>
    </location>
</feature>
<dbReference type="PANTHER" id="PTHR33744">
    <property type="entry name" value="CARBOHYDRATE DIACID REGULATOR"/>
    <property type="match status" value="1"/>
</dbReference>
<dbReference type="InterPro" id="IPR025736">
    <property type="entry name" value="PucR_C-HTH_dom"/>
</dbReference>
<evidence type="ECO:0000259" key="3">
    <source>
        <dbReference type="Pfam" id="PF13556"/>
    </source>
</evidence>
<dbReference type="PANTHER" id="PTHR33744:SF7">
    <property type="entry name" value="PUCR FAMILY TRANSCRIPTIONAL REGULATOR"/>
    <property type="match status" value="1"/>
</dbReference>
<evidence type="ECO:0008006" key="7">
    <source>
        <dbReference type="Google" id="ProtNLM"/>
    </source>
</evidence>
<sequence>MIEQGGFSDFRVLAGEAGLAKREVKTVCVVDVPDIEGWIFGGEFLLTSGYIFKDDPEMLIQLIETADRYNAAALGVKVERYMDRMPQNVLRTADRLSFPLISIPSHYAHTEIINPVLITMSEQTIEMANLSDKIHMEFFNLLLSDGSIDSILSLINKYISRELLFVDAATGERYAHTTSMEFSQLIDDVPLPSLIGHFSHEEIVLCEKIRGYLFMDRQISGAVPKIVLNHAKEALLLSLKWKQERWKLLNEREIHFVQDILYKRFRQKSEVMSRGRTLGWNTEGEKAVALVGISAGRSMQRPLHEPYARAFKKIHSFMNDIQKDIPYAILENEMAFIMHAPKDDWLQIKRKMTSAFRVAVRNIKAQSGLQLIMGVGSPVENIVYCNKSFREASKALVLARQREEANDPVYWEEMGAYKFLAPIQNSRESQEFVDEYLGKLVELDDDEDDKDSLLGTLFCIINNNWHLKAAAAQMGLHYNTMKYRCRKIGEIIGMDMDSPSVRINLSFAMELYKLNKIGKEHAKWEE</sequence>
<dbReference type="InterPro" id="IPR042070">
    <property type="entry name" value="PucR_C-HTH_sf"/>
</dbReference>
<feature type="domain" description="CdaR GGDEF-like" evidence="4">
    <location>
        <begin position="268"/>
        <end position="396"/>
    </location>
</feature>
<dbReference type="Pfam" id="PF07905">
    <property type="entry name" value="PucR"/>
    <property type="match status" value="1"/>
</dbReference>
<name>A0A073ISY5_9BACT</name>
<dbReference type="EMBL" id="JMKI01000021">
    <property type="protein sequence ID" value="KEJ92675.1"/>
    <property type="molecule type" value="Genomic_DNA"/>
</dbReference>
<dbReference type="InterPro" id="IPR012914">
    <property type="entry name" value="PucR_dom"/>
</dbReference>
<accession>A0A073ISY5</accession>
<evidence type="ECO:0000259" key="2">
    <source>
        <dbReference type="Pfam" id="PF07905"/>
    </source>
</evidence>
<evidence type="ECO:0000313" key="6">
    <source>
        <dbReference type="Proteomes" id="UP000027665"/>
    </source>
</evidence>
<dbReference type="InterPro" id="IPR041522">
    <property type="entry name" value="CdaR_GGDEF"/>
</dbReference>
<comment type="caution">
    <text evidence="5">The sequence shown here is derived from an EMBL/GenBank/DDBJ whole genome shotgun (WGS) entry which is preliminary data.</text>
</comment>
<dbReference type="Pfam" id="PF17853">
    <property type="entry name" value="GGDEF_2"/>
    <property type="match status" value="1"/>
</dbReference>
<protein>
    <recommendedName>
        <fullName evidence="7">PucR family transcriptional regulator</fullName>
    </recommendedName>
</protein>
<dbReference type="Proteomes" id="UP000027665">
    <property type="component" value="Unassembled WGS sequence"/>
</dbReference>
<feature type="domain" description="Purine catabolism PurC-like" evidence="2">
    <location>
        <begin position="4"/>
        <end position="117"/>
    </location>
</feature>
<evidence type="ECO:0000313" key="5">
    <source>
        <dbReference type="EMBL" id="KEJ92675.1"/>
    </source>
</evidence>
<organism evidence="5 6">
    <name type="scientific">Synergistes jonesii</name>
    <dbReference type="NCBI Taxonomy" id="2754"/>
    <lineage>
        <taxon>Bacteria</taxon>
        <taxon>Thermotogati</taxon>
        <taxon>Synergistota</taxon>
        <taxon>Synergistia</taxon>
        <taxon>Synergistales</taxon>
        <taxon>Synergistaceae</taxon>
        <taxon>Synergistes</taxon>
    </lineage>
</organism>
<evidence type="ECO:0000256" key="1">
    <source>
        <dbReference type="ARBA" id="ARBA00006754"/>
    </source>
</evidence>
<dbReference type="eggNOG" id="COG3835">
    <property type="taxonomic scope" value="Bacteria"/>
</dbReference>
<evidence type="ECO:0000259" key="4">
    <source>
        <dbReference type="Pfam" id="PF17853"/>
    </source>
</evidence>
<dbReference type="AlphaFoldDB" id="A0A073ISY5"/>
<keyword evidence="6" id="KW-1185">Reference proteome</keyword>
<dbReference type="Gene3D" id="1.10.10.2840">
    <property type="entry name" value="PucR C-terminal helix-turn-helix domain"/>
    <property type="match status" value="1"/>
</dbReference>
<proteinExistence type="inferred from homology"/>
<gene>
    <name evidence="5" type="ORF">EH55_02645</name>
</gene>
<comment type="similarity">
    <text evidence="1">Belongs to the CdaR family.</text>
</comment>
<dbReference type="STRING" id="2754.EH55_02645"/>
<dbReference type="InterPro" id="IPR051448">
    <property type="entry name" value="CdaR-like_regulators"/>
</dbReference>